<dbReference type="Pfam" id="PF16015">
    <property type="entry name" value="Promethin"/>
    <property type="match status" value="1"/>
</dbReference>
<protein>
    <recommendedName>
        <fullName evidence="4">Promethin-A</fullName>
    </recommendedName>
</protein>
<evidence type="ECO:0008006" key="4">
    <source>
        <dbReference type="Google" id="ProtNLM"/>
    </source>
</evidence>
<keyword evidence="1" id="KW-0812">Transmembrane</keyword>
<reference evidence="2 3" key="1">
    <citation type="submission" date="2016-03" db="EMBL/GenBank/DDBJ databases">
        <title>Cyphomyrmex costatus WGS genome.</title>
        <authorList>
            <person name="Nygaard S."/>
            <person name="Hu H."/>
            <person name="Boomsma J."/>
            <person name="Zhang G."/>
        </authorList>
    </citation>
    <scope>NUCLEOTIDE SEQUENCE [LARGE SCALE GENOMIC DNA]</scope>
    <source>
        <strain evidence="2">MS0001</strain>
        <tissue evidence="2">Whole body</tissue>
    </source>
</reference>
<evidence type="ECO:0000313" key="2">
    <source>
        <dbReference type="EMBL" id="KYM99853.1"/>
    </source>
</evidence>
<feature type="transmembrane region" description="Helical" evidence="1">
    <location>
        <begin position="83"/>
        <end position="109"/>
    </location>
</feature>
<name>A0A195CIG1_9HYME</name>
<proteinExistence type="predicted"/>
<evidence type="ECO:0000256" key="1">
    <source>
        <dbReference type="SAM" id="Phobius"/>
    </source>
</evidence>
<keyword evidence="1" id="KW-0472">Membrane</keyword>
<sequence length="123" mass="14011">MYYEKQAKQCQTFLHHPNIHKFILRFKEQLAHNPFLQVAIFIAIAALLAPILLFIIFAIISTTFVFIGFMIIQATVLAIGASILSFVLFCIISTIVIAGLFILSVYYMIDYTNRAFNLLMSKT</sequence>
<keyword evidence="3" id="KW-1185">Reference proteome</keyword>
<keyword evidence="1" id="KW-1133">Transmembrane helix</keyword>
<organism evidence="2 3">
    <name type="scientific">Cyphomyrmex costatus</name>
    <dbReference type="NCBI Taxonomy" id="456900"/>
    <lineage>
        <taxon>Eukaryota</taxon>
        <taxon>Metazoa</taxon>
        <taxon>Ecdysozoa</taxon>
        <taxon>Arthropoda</taxon>
        <taxon>Hexapoda</taxon>
        <taxon>Insecta</taxon>
        <taxon>Pterygota</taxon>
        <taxon>Neoptera</taxon>
        <taxon>Endopterygota</taxon>
        <taxon>Hymenoptera</taxon>
        <taxon>Apocrita</taxon>
        <taxon>Aculeata</taxon>
        <taxon>Formicoidea</taxon>
        <taxon>Formicidae</taxon>
        <taxon>Myrmicinae</taxon>
        <taxon>Cyphomyrmex</taxon>
    </lineage>
</organism>
<gene>
    <name evidence="2" type="ORF">ALC62_09472</name>
</gene>
<feature type="transmembrane region" description="Helical" evidence="1">
    <location>
        <begin position="38"/>
        <end position="71"/>
    </location>
</feature>
<evidence type="ECO:0000313" key="3">
    <source>
        <dbReference type="Proteomes" id="UP000078542"/>
    </source>
</evidence>
<dbReference type="AlphaFoldDB" id="A0A195CIG1"/>
<accession>A0A195CIG1</accession>
<dbReference type="EMBL" id="KQ977791">
    <property type="protein sequence ID" value="KYM99853.1"/>
    <property type="molecule type" value="Genomic_DNA"/>
</dbReference>
<dbReference type="Proteomes" id="UP000078542">
    <property type="component" value="Unassembled WGS sequence"/>
</dbReference>